<protein>
    <recommendedName>
        <fullName evidence="2">histidine kinase</fullName>
        <ecNumber evidence="2">2.7.13.3</ecNumber>
    </recommendedName>
</protein>
<proteinExistence type="predicted"/>
<dbReference type="InterPro" id="IPR003594">
    <property type="entry name" value="HATPase_dom"/>
</dbReference>
<keyword evidence="6" id="KW-0902">Two-component regulatory system</keyword>
<name>A0A327R4D0_9FLAO</name>
<evidence type="ECO:0000313" key="12">
    <source>
        <dbReference type="Proteomes" id="UP000249696"/>
    </source>
</evidence>
<dbReference type="SMART" id="SM00091">
    <property type="entry name" value="PAS"/>
    <property type="match status" value="2"/>
</dbReference>
<dbReference type="InterPro" id="IPR003661">
    <property type="entry name" value="HisK_dim/P_dom"/>
</dbReference>
<dbReference type="Pfam" id="PF13426">
    <property type="entry name" value="PAS_9"/>
    <property type="match status" value="2"/>
</dbReference>
<organism evidence="11 12">
    <name type="scientific">Arenibacter echinorum</name>
    <dbReference type="NCBI Taxonomy" id="440515"/>
    <lineage>
        <taxon>Bacteria</taxon>
        <taxon>Pseudomonadati</taxon>
        <taxon>Bacteroidota</taxon>
        <taxon>Flavobacteriia</taxon>
        <taxon>Flavobacteriales</taxon>
        <taxon>Flavobacteriaceae</taxon>
        <taxon>Arenibacter</taxon>
    </lineage>
</organism>
<comment type="catalytic activity">
    <reaction evidence="1">
        <text>ATP + protein L-histidine = ADP + protein N-phospho-L-histidine.</text>
        <dbReference type="EC" id="2.7.13.3"/>
    </reaction>
</comment>
<evidence type="ECO:0000256" key="6">
    <source>
        <dbReference type="ARBA" id="ARBA00023012"/>
    </source>
</evidence>
<feature type="domain" description="PAS" evidence="10">
    <location>
        <begin position="196"/>
        <end position="242"/>
    </location>
</feature>
<dbReference type="EMBL" id="QLLN01000004">
    <property type="protein sequence ID" value="RAJ11669.1"/>
    <property type="molecule type" value="Genomic_DNA"/>
</dbReference>
<dbReference type="Pfam" id="PF02518">
    <property type="entry name" value="HATPase_c"/>
    <property type="match status" value="1"/>
</dbReference>
<dbReference type="FunFam" id="3.30.565.10:FF:000006">
    <property type="entry name" value="Sensor histidine kinase WalK"/>
    <property type="match status" value="1"/>
</dbReference>
<keyword evidence="4" id="KW-0808">Transferase</keyword>
<reference evidence="11 12" key="1">
    <citation type="submission" date="2018-06" db="EMBL/GenBank/DDBJ databases">
        <title>Genomic Encyclopedia of Archaeal and Bacterial Type Strains, Phase II (KMG-II): from individual species to whole genera.</title>
        <authorList>
            <person name="Goeker M."/>
        </authorList>
    </citation>
    <scope>NUCLEOTIDE SEQUENCE [LARGE SCALE GENOMIC DNA]</scope>
    <source>
        <strain evidence="11 12">DSM 23522</strain>
    </source>
</reference>
<dbReference type="InterPro" id="IPR035965">
    <property type="entry name" value="PAS-like_dom_sf"/>
</dbReference>
<dbReference type="OrthoDB" id="9808408at2"/>
<dbReference type="GO" id="GO:0000155">
    <property type="term" value="F:phosphorelay sensor kinase activity"/>
    <property type="evidence" value="ECO:0007669"/>
    <property type="project" value="InterPro"/>
</dbReference>
<dbReference type="PROSITE" id="PS50109">
    <property type="entry name" value="HIS_KIN"/>
    <property type="match status" value="1"/>
</dbReference>
<sequence>MVEKGSHSSNLRSKAEAKVGTSPLGGPELTMDKAKELMHELEVHQVELEMQNQELREAQHRLEDIRDQYTDLFDFAPIGYIILNKKGKVEKINLTACTLMGIDRTQIIKRPLSAFMSANEARVLFLKLQEAFQKGVLKPFELEINRNDSGSFPALVHGTISKNIMGQLQCRLSMQNITEVKQARILQRQHKALQNEKEKIQQYLDLAPIVFLLIDKDQKIQMINQKGCNLFGYERVELLGQNWFDFLICNENGKEDDSNQIEFERKIKLLSPALECKVRCKNGEELIMSWRNTTLLGKNGDQIGVLSAGEDITVRTKLEEDNQTYTANLELKIEERTKELIKALEAEKRINDLKSNFITIASHELRTPITIVMSSIILIERYNNLGQYEKSEKHIARIKSSVDHFVNILDDFLSLHQLDKGIIQINKEVFDLEPFVEGIVTDMKGLLKKGQHIIYTHTGSKKLNLDPKILRNIILNLLSNALKYSSDQVKIKSFLKKDNLKISIEDQGLGIPDEDQENLFTSFYRAKNVEHIQGTGLGLSIVQRYLELFGGNIKYKSVLGEGSIFTIEIPIY</sequence>
<feature type="region of interest" description="Disordered" evidence="8">
    <location>
        <begin position="1"/>
        <end position="29"/>
    </location>
</feature>
<dbReference type="CDD" id="cd00130">
    <property type="entry name" value="PAS"/>
    <property type="match status" value="2"/>
</dbReference>
<comment type="caution">
    <text evidence="11">The sequence shown here is derived from an EMBL/GenBank/DDBJ whole genome shotgun (WGS) entry which is preliminary data.</text>
</comment>
<dbReference type="PROSITE" id="PS50112">
    <property type="entry name" value="PAS"/>
    <property type="match status" value="2"/>
</dbReference>
<accession>A0A327R4D0</accession>
<evidence type="ECO:0000256" key="1">
    <source>
        <dbReference type="ARBA" id="ARBA00000085"/>
    </source>
</evidence>
<dbReference type="SUPFAM" id="SSF55874">
    <property type="entry name" value="ATPase domain of HSP90 chaperone/DNA topoisomerase II/histidine kinase"/>
    <property type="match status" value="1"/>
</dbReference>
<dbReference type="SUPFAM" id="SSF47384">
    <property type="entry name" value="Homodimeric domain of signal transducing histidine kinase"/>
    <property type="match status" value="1"/>
</dbReference>
<feature type="domain" description="Histidine kinase" evidence="9">
    <location>
        <begin position="360"/>
        <end position="572"/>
    </location>
</feature>
<evidence type="ECO:0000313" key="11">
    <source>
        <dbReference type="EMBL" id="RAJ11669.1"/>
    </source>
</evidence>
<dbReference type="SUPFAM" id="SSF55785">
    <property type="entry name" value="PYP-like sensor domain (PAS domain)"/>
    <property type="match status" value="2"/>
</dbReference>
<evidence type="ECO:0000256" key="5">
    <source>
        <dbReference type="ARBA" id="ARBA00022777"/>
    </source>
</evidence>
<evidence type="ECO:0000259" key="10">
    <source>
        <dbReference type="PROSITE" id="PS50112"/>
    </source>
</evidence>
<keyword evidence="5" id="KW-0418">Kinase</keyword>
<feature type="coiled-coil region" evidence="7">
    <location>
        <begin position="31"/>
        <end position="68"/>
    </location>
</feature>
<keyword evidence="3" id="KW-0597">Phosphoprotein</keyword>
<dbReference type="Gene3D" id="3.30.450.20">
    <property type="entry name" value="PAS domain"/>
    <property type="match status" value="2"/>
</dbReference>
<evidence type="ECO:0000256" key="2">
    <source>
        <dbReference type="ARBA" id="ARBA00012438"/>
    </source>
</evidence>
<dbReference type="InterPro" id="IPR005467">
    <property type="entry name" value="His_kinase_dom"/>
</dbReference>
<dbReference type="CDD" id="cd00075">
    <property type="entry name" value="HATPase"/>
    <property type="match status" value="1"/>
</dbReference>
<evidence type="ECO:0000259" key="9">
    <source>
        <dbReference type="PROSITE" id="PS50109"/>
    </source>
</evidence>
<evidence type="ECO:0000256" key="3">
    <source>
        <dbReference type="ARBA" id="ARBA00022553"/>
    </source>
</evidence>
<dbReference type="InterPro" id="IPR000014">
    <property type="entry name" value="PAS"/>
</dbReference>
<evidence type="ECO:0000256" key="4">
    <source>
        <dbReference type="ARBA" id="ARBA00022679"/>
    </source>
</evidence>
<gene>
    <name evidence="11" type="ORF">LV92_02601</name>
</gene>
<evidence type="ECO:0000256" key="7">
    <source>
        <dbReference type="SAM" id="Coils"/>
    </source>
</evidence>
<dbReference type="PRINTS" id="PR00344">
    <property type="entry name" value="BCTRLSENSOR"/>
</dbReference>
<evidence type="ECO:0000256" key="8">
    <source>
        <dbReference type="SAM" id="MobiDB-lite"/>
    </source>
</evidence>
<dbReference type="SMART" id="SM00388">
    <property type="entry name" value="HisKA"/>
    <property type="match status" value="1"/>
</dbReference>
<keyword evidence="12" id="KW-1185">Reference proteome</keyword>
<dbReference type="PANTHER" id="PTHR43711:SF26">
    <property type="entry name" value="SENSOR HISTIDINE KINASE RCSC"/>
    <property type="match status" value="1"/>
</dbReference>
<dbReference type="PANTHER" id="PTHR43711">
    <property type="entry name" value="TWO-COMPONENT HISTIDINE KINASE"/>
    <property type="match status" value="1"/>
</dbReference>
<dbReference type="InterPro" id="IPR036097">
    <property type="entry name" value="HisK_dim/P_sf"/>
</dbReference>
<dbReference type="Pfam" id="PF00512">
    <property type="entry name" value="HisKA"/>
    <property type="match status" value="1"/>
</dbReference>
<dbReference type="InterPro" id="IPR050736">
    <property type="entry name" value="Sensor_HK_Regulatory"/>
</dbReference>
<feature type="domain" description="PAS" evidence="10">
    <location>
        <begin position="65"/>
        <end position="135"/>
    </location>
</feature>
<dbReference type="CDD" id="cd00082">
    <property type="entry name" value="HisKA"/>
    <property type="match status" value="1"/>
</dbReference>
<dbReference type="RefSeq" id="WP_111624036.1">
    <property type="nucleotide sequence ID" value="NZ_QLLN01000004.1"/>
</dbReference>
<dbReference type="InterPro" id="IPR036890">
    <property type="entry name" value="HATPase_C_sf"/>
</dbReference>
<dbReference type="SMART" id="SM00387">
    <property type="entry name" value="HATPase_c"/>
    <property type="match status" value="1"/>
</dbReference>
<dbReference type="Proteomes" id="UP000249696">
    <property type="component" value="Unassembled WGS sequence"/>
</dbReference>
<dbReference type="AlphaFoldDB" id="A0A327R4D0"/>
<dbReference type="Gene3D" id="1.10.287.130">
    <property type="match status" value="1"/>
</dbReference>
<dbReference type="EC" id="2.7.13.3" evidence="2"/>
<dbReference type="InterPro" id="IPR004358">
    <property type="entry name" value="Sig_transdc_His_kin-like_C"/>
</dbReference>
<keyword evidence="7" id="KW-0175">Coiled coil</keyword>
<dbReference type="NCBIfam" id="TIGR00229">
    <property type="entry name" value="sensory_box"/>
    <property type="match status" value="2"/>
</dbReference>
<dbReference type="Gene3D" id="3.30.565.10">
    <property type="entry name" value="Histidine kinase-like ATPase, C-terminal domain"/>
    <property type="match status" value="1"/>
</dbReference>